<sequence length="146" mass="16011">MERQQRAMMMQQQQMMMMQQQQMMNMPMQQWQAPQEEAPQGGGGATVPFHREGSPLDMSSGMDPAIIRSKVQELASAIIGADDEDGLEADTPLMEAGLTSNSAVLLRDELSKDLPGINLPPTLIFDYPSVAAIADFVSEASKKLKK</sequence>
<gene>
    <name evidence="5" type="ORF">AAND1436_LOCUS12158</name>
</gene>
<keyword evidence="1" id="KW-0596">Phosphopantetheine</keyword>
<protein>
    <recommendedName>
        <fullName evidence="4">Carrier domain-containing protein</fullName>
    </recommendedName>
</protein>
<dbReference type="EMBL" id="HBGQ01024640">
    <property type="protein sequence ID" value="CAD9402026.1"/>
    <property type="molecule type" value="Transcribed_RNA"/>
</dbReference>
<reference evidence="5" key="1">
    <citation type="submission" date="2021-01" db="EMBL/GenBank/DDBJ databases">
        <authorList>
            <person name="Corre E."/>
            <person name="Pelletier E."/>
            <person name="Niang G."/>
            <person name="Scheremetjew M."/>
            <person name="Finn R."/>
            <person name="Kale V."/>
            <person name="Holt S."/>
            <person name="Cochrane G."/>
            <person name="Meng A."/>
            <person name="Brown T."/>
            <person name="Cohen L."/>
        </authorList>
    </citation>
    <scope>NUCLEOTIDE SEQUENCE</scope>
    <source>
        <strain evidence="5">CCMP2222</strain>
    </source>
</reference>
<keyword evidence="2" id="KW-0597">Phosphoprotein</keyword>
<dbReference type="SMART" id="SM00823">
    <property type="entry name" value="PKS_PP"/>
    <property type="match status" value="1"/>
</dbReference>
<organism evidence="5">
    <name type="scientific">Alexandrium andersonii</name>
    <dbReference type="NCBI Taxonomy" id="327968"/>
    <lineage>
        <taxon>Eukaryota</taxon>
        <taxon>Sar</taxon>
        <taxon>Alveolata</taxon>
        <taxon>Dinophyceae</taxon>
        <taxon>Gonyaulacales</taxon>
        <taxon>Pyrocystaceae</taxon>
        <taxon>Alexandrium</taxon>
    </lineage>
</organism>
<name>A0A7S2FL45_9DINO</name>
<dbReference type="Pfam" id="PF00550">
    <property type="entry name" value="PP-binding"/>
    <property type="match status" value="1"/>
</dbReference>
<feature type="domain" description="Carrier" evidence="4">
    <location>
        <begin position="65"/>
        <end position="141"/>
    </location>
</feature>
<dbReference type="InterPro" id="IPR009081">
    <property type="entry name" value="PP-bd_ACP"/>
</dbReference>
<feature type="region of interest" description="Disordered" evidence="3">
    <location>
        <begin position="35"/>
        <end position="62"/>
    </location>
</feature>
<evidence type="ECO:0000256" key="1">
    <source>
        <dbReference type="ARBA" id="ARBA00022450"/>
    </source>
</evidence>
<accession>A0A7S2FL45</accession>
<dbReference type="InterPro" id="IPR036736">
    <property type="entry name" value="ACP-like_sf"/>
</dbReference>
<dbReference type="GO" id="GO:0031177">
    <property type="term" value="F:phosphopantetheine binding"/>
    <property type="evidence" value="ECO:0007669"/>
    <property type="project" value="InterPro"/>
</dbReference>
<proteinExistence type="predicted"/>
<evidence type="ECO:0000256" key="2">
    <source>
        <dbReference type="ARBA" id="ARBA00022553"/>
    </source>
</evidence>
<dbReference type="SUPFAM" id="SSF47336">
    <property type="entry name" value="ACP-like"/>
    <property type="match status" value="1"/>
</dbReference>
<evidence type="ECO:0000259" key="4">
    <source>
        <dbReference type="PROSITE" id="PS50075"/>
    </source>
</evidence>
<evidence type="ECO:0000256" key="3">
    <source>
        <dbReference type="SAM" id="MobiDB-lite"/>
    </source>
</evidence>
<dbReference type="InterPro" id="IPR020806">
    <property type="entry name" value="PKS_PP-bd"/>
</dbReference>
<dbReference type="PROSITE" id="PS50075">
    <property type="entry name" value="CARRIER"/>
    <property type="match status" value="1"/>
</dbReference>
<dbReference type="Gene3D" id="1.10.1200.10">
    <property type="entry name" value="ACP-like"/>
    <property type="match status" value="1"/>
</dbReference>
<evidence type="ECO:0000313" key="5">
    <source>
        <dbReference type="EMBL" id="CAD9402026.1"/>
    </source>
</evidence>
<dbReference type="AlphaFoldDB" id="A0A7S2FL45"/>